<keyword evidence="2" id="KW-1185">Reference proteome</keyword>
<evidence type="ECO:0000313" key="2">
    <source>
        <dbReference type="Proteomes" id="UP000265520"/>
    </source>
</evidence>
<evidence type="ECO:0000313" key="1">
    <source>
        <dbReference type="EMBL" id="MCI61442.1"/>
    </source>
</evidence>
<comment type="caution">
    <text evidence="1">The sequence shown here is derived from an EMBL/GenBank/DDBJ whole genome shotgun (WGS) entry which is preliminary data.</text>
</comment>
<dbReference type="Proteomes" id="UP000265520">
    <property type="component" value="Unassembled WGS sequence"/>
</dbReference>
<reference evidence="1 2" key="1">
    <citation type="journal article" date="2018" name="Front. Plant Sci.">
        <title>Red Clover (Trifolium pratense) and Zigzag Clover (T. medium) - A Picture of Genomic Similarities and Differences.</title>
        <authorList>
            <person name="Dluhosova J."/>
            <person name="Istvanek J."/>
            <person name="Nedelnik J."/>
            <person name="Repkova J."/>
        </authorList>
    </citation>
    <scope>NUCLEOTIDE SEQUENCE [LARGE SCALE GENOMIC DNA]</scope>
    <source>
        <strain evidence="2">cv. 10/8</strain>
        <tissue evidence="1">Leaf</tissue>
    </source>
</reference>
<dbReference type="EMBL" id="LXQA010600110">
    <property type="protein sequence ID" value="MCI61442.1"/>
    <property type="molecule type" value="Genomic_DNA"/>
</dbReference>
<sequence>ATEKLQQFIAKPVSELFENSTKAGGGDVQVLKGQRREGEMLRRHKRKGDLG</sequence>
<feature type="non-terminal residue" evidence="1">
    <location>
        <position position="1"/>
    </location>
</feature>
<protein>
    <submittedName>
        <fullName evidence="1">Uncharacterized protein</fullName>
    </submittedName>
</protein>
<accession>A0A392TKD7</accession>
<organism evidence="1 2">
    <name type="scientific">Trifolium medium</name>
    <dbReference type="NCBI Taxonomy" id="97028"/>
    <lineage>
        <taxon>Eukaryota</taxon>
        <taxon>Viridiplantae</taxon>
        <taxon>Streptophyta</taxon>
        <taxon>Embryophyta</taxon>
        <taxon>Tracheophyta</taxon>
        <taxon>Spermatophyta</taxon>
        <taxon>Magnoliopsida</taxon>
        <taxon>eudicotyledons</taxon>
        <taxon>Gunneridae</taxon>
        <taxon>Pentapetalae</taxon>
        <taxon>rosids</taxon>
        <taxon>fabids</taxon>
        <taxon>Fabales</taxon>
        <taxon>Fabaceae</taxon>
        <taxon>Papilionoideae</taxon>
        <taxon>50 kb inversion clade</taxon>
        <taxon>NPAAA clade</taxon>
        <taxon>Hologalegina</taxon>
        <taxon>IRL clade</taxon>
        <taxon>Trifolieae</taxon>
        <taxon>Trifolium</taxon>
    </lineage>
</organism>
<proteinExistence type="predicted"/>
<dbReference type="AlphaFoldDB" id="A0A392TKD7"/>
<name>A0A392TKD7_9FABA</name>